<dbReference type="AlphaFoldDB" id="A0A1V6QF60"/>
<evidence type="ECO:0000313" key="2">
    <source>
        <dbReference type="EMBL" id="OQD87506.1"/>
    </source>
</evidence>
<comment type="caution">
    <text evidence="2">The sequence shown here is derived from an EMBL/GenBank/DDBJ whole genome shotgun (WGS) entry which is preliminary data.</text>
</comment>
<organism evidence="2 3">
    <name type="scientific">Penicillium antarcticum</name>
    <dbReference type="NCBI Taxonomy" id="416450"/>
    <lineage>
        <taxon>Eukaryota</taxon>
        <taxon>Fungi</taxon>
        <taxon>Dikarya</taxon>
        <taxon>Ascomycota</taxon>
        <taxon>Pezizomycotina</taxon>
        <taxon>Eurotiomycetes</taxon>
        <taxon>Eurotiomycetidae</taxon>
        <taxon>Eurotiales</taxon>
        <taxon>Aspergillaceae</taxon>
        <taxon>Penicillium</taxon>
    </lineage>
</organism>
<dbReference type="Proteomes" id="UP000191672">
    <property type="component" value="Unassembled WGS sequence"/>
</dbReference>
<reference evidence="3" key="1">
    <citation type="journal article" date="2017" name="Nat. Microbiol.">
        <title>Global analysis of biosynthetic gene clusters reveals vast potential of secondary metabolite production in Penicillium species.</title>
        <authorList>
            <person name="Nielsen J.C."/>
            <person name="Grijseels S."/>
            <person name="Prigent S."/>
            <person name="Ji B."/>
            <person name="Dainat J."/>
            <person name="Nielsen K.F."/>
            <person name="Frisvad J.C."/>
            <person name="Workman M."/>
            <person name="Nielsen J."/>
        </authorList>
    </citation>
    <scope>NUCLEOTIDE SEQUENCE [LARGE SCALE GENOMIC DNA]</scope>
    <source>
        <strain evidence="3">IBT 31811</strain>
    </source>
</reference>
<evidence type="ECO:0000256" key="1">
    <source>
        <dbReference type="SAM" id="MobiDB-lite"/>
    </source>
</evidence>
<protein>
    <submittedName>
        <fullName evidence="2">Uncharacterized protein</fullName>
    </submittedName>
</protein>
<sequence length="42" mass="4629">MVRGSQEIPDEANLQGQTKGNRMAKPDEGRKRGQPYLRTTGG</sequence>
<dbReference type="EMBL" id="MDYN01000005">
    <property type="protein sequence ID" value="OQD87506.1"/>
    <property type="molecule type" value="Genomic_DNA"/>
</dbReference>
<accession>A0A1V6QF60</accession>
<keyword evidence="3" id="KW-1185">Reference proteome</keyword>
<name>A0A1V6QF60_9EURO</name>
<gene>
    <name evidence="2" type="ORF">PENANT_c005G01531</name>
</gene>
<proteinExistence type="predicted"/>
<feature type="region of interest" description="Disordered" evidence="1">
    <location>
        <begin position="1"/>
        <end position="42"/>
    </location>
</feature>
<evidence type="ECO:0000313" key="3">
    <source>
        <dbReference type="Proteomes" id="UP000191672"/>
    </source>
</evidence>